<dbReference type="InterPro" id="IPR018522">
    <property type="entry name" value="TopoIIA_CS"/>
</dbReference>
<evidence type="ECO:0000256" key="6">
    <source>
        <dbReference type="ARBA" id="ARBA00022723"/>
    </source>
</evidence>
<dbReference type="PRINTS" id="PR00418">
    <property type="entry name" value="TPI2FAMILY"/>
</dbReference>
<evidence type="ECO:0000256" key="3">
    <source>
        <dbReference type="ARBA" id="ARBA00012895"/>
    </source>
</evidence>
<keyword evidence="8 13" id="KW-0067">ATP-binding</keyword>
<evidence type="ECO:0000313" key="15">
    <source>
        <dbReference type="EMBL" id="GGA30805.1"/>
    </source>
</evidence>
<evidence type="ECO:0000256" key="9">
    <source>
        <dbReference type="ARBA" id="ARBA00022842"/>
    </source>
</evidence>
<evidence type="ECO:0000313" key="16">
    <source>
        <dbReference type="Proteomes" id="UP000620046"/>
    </source>
</evidence>
<comment type="function">
    <text evidence="13">A type II topoisomerase that negatively supercoils closed circular double-stranded (ds) DNA in an ATP-dependent manner to modulate DNA topology and maintain chromosomes in an underwound state. Negative supercoiling favors strand separation, and DNA replication, transcription, recombination and repair, all of which involve strand separation. Also able to catalyze the interconversion of other topological isomers of dsDNA rings, including catenanes and knotted rings. Type II topoisomerases break and join 2 DNA strands simultaneously in an ATP-dependent manner.</text>
</comment>
<keyword evidence="5 13" id="KW-0963">Cytoplasm</keyword>
<dbReference type="Pfam" id="PF00204">
    <property type="entry name" value="DNA_gyraseB"/>
    <property type="match status" value="1"/>
</dbReference>
<comment type="subcellular location">
    <subcellularLocation>
        <location evidence="13">Cytoplasm</location>
    </subcellularLocation>
</comment>
<comment type="catalytic activity">
    <reaction evidence="1 13">
        <text>ATP-dependent breakage, passage and rejoining of double-stranded DNA.</text>
        <dbReference type="EC" id="5.6.2.2"/>
    </reaction>
</comment>
<keyword evidence="11" id="KW-0238">DNA-binding</keyword>
<comment type="similarity">
    <text evidence="2 13">Belongs to the type II topoisomerase GyrB family.</text>
</comment>
<feature type="binding site" evidence="13">
    <location>
        <position position="498"/>
    </location>
    <ligand>
        <name>Mg(2+)</name>
        <dbReference type="ChEBI" id="CHEBI:18420"/>
        <label>2</label>
    </ligand>
</feature>
<dbReference type="SUPFAM" id="SSF54211">
    <property type="entry name" value="Ribosomal protein S5 domain 2-like"/>
    <property type="match status" value="1"/>
</dbReference>
<evidence type="ECO:0000256" key="5">
    <source>
        <dbReference type="ARBA" id="ARBA00022490"/>
    </source>
</evidence>
<evidence type="ECO:0000256" key="12">
    <source>
        <dbReference type="ARBA" id="ARBA00023235"/>
    </source>
</evidence>
<feature type="site" description="Interaction with DNA" evidence="13">
    <location>
        <position position="449"/>
    </location>
</feature>
<dbReference type="SMART" id="SM00433">
    <property type="entry name" value="TOP2c"/>
    <property type="match status" value="1"/>
</dbReference>
<dbReference type="InterPro" id="IPR020568">
    <property type="entry name" value="Ribosomal_Su5_D2-typ_SF"/>
</dbReference>
<comment type="caution">
    <text evidence="15">The sequence shown here is derived from an EMBL/GenBank/DDBJ whole genome shotgun (WGS) entry which is preliminary data.</text>
</comment>
<keyword evidence="7 13" id="KW-0547">Nucleotide-binding</keyword>
<dbReference type="PROSITE" id="PS50880">
    <property type="entry name" value="TOPRIM"/>
    <property type="match status" value="1"/>
</dbReference>
<dbReference type="InterPro" id="IPR036890">
    <property type="entry name" value="HATPase_C_sf"/>
</dbReference>
<evidence type="ECO:0000256" key="2">
    <source>
        <dbReference type="ARBA" id="ARBA00010708"/>
    </source>
</evidence>
<dbReference type="Gene3D" id="3.10.20.690">
    <property type="match status" value="1"/>
</dbReference>
<evidence type="ECO:0000256" key="11">
    <source>
        <dbReference type="ARBA" id="ARBA00023125"/>
    </source>
</evidence>
<dbReference type="SUPFAM" id="SSF56719">
    <property type="entry name" value="Type II DNA topoisomerase"/>
    <property type="match status" value="1"/>
</dbReference>
<dbReference type="Gene3D" id="3.40.50.670">
    <property type="match status" value="2"/>
</dbReference>
<dbReference type="HAMAP" id="MF_01898">
    <property type="entry name" value="GyrB"/>
    <property type="match status" value="1"/>
</dbReference>
<dbReference type="EMBL" id="BMJA01000001">
    <property type="protein sequence ID" value="GGA30805.1"/>
    <property type="molecule type" value="Genomic_DNA"/>
</dbReference>
<feature type="site" description="Interaction with DNA" evidence="13">
    <location>
        <position position="452"/>
    </location>
</feature>
<keyword evidence="12 13" id="KW-0413">Isomerase</keyword>
<dbReference type="InterPro" id="IPR049353">
    <property type="entry name" value="GyrB_hook"/>
</dbReference>
<dbReference type="CDD" id="cd16928">
    <property type="entry name" value="HATPase_GyrB-like"/>
    <property type="match status" value="1"/>
</dbReference>
<dbReference type="NCBIfam" id="TIGR01059">
    <property type="entry name" value="gyrB"/>
    <property type="match status" value="1"/>
</dbReference>
<dbReference type="InterPro" id="IPR013506">
    <property type="entry name" value="Topo_IIA_bsu_dom2"/>
</dbReference>
<dbReference type="Gene3D" id="3.30.230.10">
    <property type="match status" value="1"/>
</dbReference>
<dbReference type="PRINTS" id="PR01159">
    <property type="entry name" value="DNAGYRASEB"/>
</dbReference>
<dbReference type="SMART" id="SM00387">
    <property type="entry name" value="HATPase_c"/>
    <property type="match status" value="1"/>
</dbReference>
<evidence type="ECO:0000256" key="8">
    <source>
        <dbReference type="ARBA" id="ARBA00022840"/>
    </source>
</evidence>
<dbReference type="NCBIfam" id="NF004189">
    <property type="entry name" value="PRK05644.1"/>
    <property type="match status" value="1"/>
</dbReference>
<dbReference type="Gene3D" id="3.30.565.10">
    <property type="entry name" value="Histidine kinase-like ATPase, C-terminal domain"/>
    <property type="match status" value="1"/>
</dbReference>
<dbReference type="Pfam" id="PF18053">
    <property type="entry name" value="GyrB_insert"/>
    <property type="match status" value="1"/>
</dbReference>
<dbReference type="Pfam" id="PF00986">
    <property type="entry name" value="DNA_gyraseB_C"/>
    <property type="match status" value="1"/>
</dbReference>
<evidence type="ECO:0000256" key="10">
    <source>
        <dbReference type="ARBA" id="ARBA00023029"/>
    </source>
</evidence>
<reference evidence="16" key="1">
    <citation type="journal article" date="2019" name="Int. J. Syst. Evol. Microbiol.">
        <title>The Global Catalogue of Microorganisms (GCM) 10K type strain sequencing project: providing services to taxonomists for standard genome sequencing and annotation.</title>
        <authorList>
            <consortium name="The Broad Institute Genomics Platform"/>
            <consortium name="The Broad Institute Genome Sequencing Center for Infectious Disease"/>
            <person name="Wu L."/>
            <person name="Ma J."/>
        </authorList>
    </citation>
    <scope>NUCLEOTIDE SEQUENCE [LARGE SCALE GENOMIC DNA]</scope>
    <source>
        <strain evidence="16">CGMCC 1.15439</strain>
    </source>
</reference>
<dbReference type="CDD" id="cd00822">
    <property type="entry name" value="TopoII_Trans_DNA_gyrase"/>
    <property type="match status" value="1"/>
</dbReference>
<dbReference type="InterPro" id="IPR041423">
    <property type="entry name" value="GyrB_insert"/>
</dbReference>
<dbReference type="InterPro" id="IPR001241">
    <property type="entry name" value="Topo_IIA"/>
</dbReference>
<sequence length="804" mass="89136">MNASYDSNSIKVLKGLEAVRKRPGMYIGDTDDGTGLHHMVFEVVDNSIDEALAGYCDHVIVTIHDDGSVSVQDNGRGIPVDMHPEEGRSTAEVVMTVLHAGGKFDANSYKVSGGLHGVGVSVVNALSDHLWLTIYRDGHEYHQEYKLGEPQYPVKQIGPSERRGTTVRFQPSPLTFSNIEFHYEILAKRLRELAFLNSGVTIDLRDERGEGRSDTFAYEGGIKSFVQHLAQLKTALHPNVISLTAQQDAITVDLAMQWTDSYQETMFCFTNNIPQRDGGTHLTGFRAALTRAIQAYIEKEGLAKNAKVTLSGDDMREGLIAVLSVKVPDPKFSSQTKDKLVSSEVKTVVEQVVYEKLGDFLLEHPNEARAIAVKVVDAARAREAARKAREMTRRKGALDIAGLPGKLADCQEKDPSLCELFLVEGDSAGGSAKQGRNRKTQAVLPLKGKILNVEKARFDKMLSSAEVGTLITALGTGIGKEDYNPDKLRYHRIIIMTDADVDGSHIRTLLLTFFYRQMPDLIERGHVYIGLPPLYKLKQGKQELYLKDDAALNAYLISNAVDNAGLQCSPDAPSISGEALEKLLRDYQTALDQIERLGHRFDANVLTAMVEHQPIQPQYWDNATAMQTWLDGITQNLASSGLGKPRYRLSFRPAHGEQPAAIEVVREQHGLNHTWLLPQPFFAGSEFRPILSISQQLAGLIQADAVVRRGNASRGVIRFADVRVWLLEEAKKGRTIQRFKGLGEMNPEQLWETTVNPETRRMLQVGIEDAIAADQMFSMLMGEAVEPRRDFIEANALKVANLDV</sequence>
<proteinExistence type="inferred from homology"/>
<evidence type="ECO:0000256" key="1">
    <source>
        <dbReference type="ARBA" id="ARBA00000185"/>
    </source>
</evidence>
<dbReference type="InterPro" id="IPR003594">
    <property type="entry name" value="HATPase_dom"/>
</dbReference>
<feature type="binding site" evidence="13">
    <location>
        <position position="500"/>
    </location>
    <ligand>
        <name>Mg(2+)</name>
        <dbReference type="ChEBI" id="CHEBI:18420"/>
        <label>2</label>
    </ligand>
</feature>
<dbReference type="Pfam" id="PF01751">
    <property type="entry name" value="Toprim"/>
    <property type="match status" value="1"/>
</dbReference>
<keyword evidence="6 13" id="KW-0479">Metal-binding</keyword>
<keyword evidence="9 13" id="KW-0460">Magnesium</keyword>
<dbReference type="PANTHER" id="PTHR45866:SF1">
    <property type="entry name" value="DNA GYRASE SUBUNIT B, MITOCHONDRIAL"/>
    <property type="match status" value="1"/>
</dbReference>
<dbReference type="Pfam" id="PF21249">
    <property type="entry name" value="GyrB_hook"/>
    <property type="match status" value="1"/>
</dbReference>
<evidence type="ECO:0000256" key="7">
    <source>
        <dbReference type="ARBA" id="ARBA00022741"/>
    </source>
</evidence>
<protein>
    <recommendedName>
        <fullName evidence="4 13">DNA gyrase subunit B</fullName>
        <ecNumber evidence="3 13">5.6.2.2</ecNumber>
    </recommendedName>
</protein>
<evidence type="ECO:0000256" key="4">
    <source>
        <dbReference type="ARBA" id="ARBA00019166"/>
    </source>
</evidence>
<feature type="binding site" evidence="13">
    <location>
        <position position="424"/>
    </location>
    <ligand>
        <name>Mg(2+)</name>
        <dbReference type="ChEBI" id="CHEBI:18420"/>
        <label>1</label>
        <note>catalytic</note>
    </ligand>
</feature>
<dbReference type="PROSITE" id="PS00177">
    <property type="entry name" value="TOPOISOMERASE_II"/>
    <property type="match status" value="1"/>
</dbReference>
<dbReference type="InterPro" id="IPR011557">
    <property type="entry name" value="GyrB"/>
</dbReference>
<organism evidence="15 16">
    <name type="scientific">Dyella nitratireducens</name>
    <dbReference type="NCBI Taxonomy" id="1849580"/>
    <lineage>
        <taxon>Bacteria</taxon>
        <taxon>Pseudomonadati</taxon>
        <taxon>Pseudomonadota</taxon>
        <taxon>Gammaproteobacteria</taxon>
        <taxon>Lysobacterales</taxon>
        <taxon>Rhodanobacteraceae</taxon>
        <taxon>Dyella</taxon>
    </lineage>
</organism>
<keyword evidence="16" id="KW-1185">Reference proteome</keyword>
<dbReference type="Proteomes" id="UP000620046">
    <property type="component" value="Unassembled WGS sequence"/>
</dbReference>
<comment type="miscellaneous">
    <text evidence="13">Few gyrases are as efficient as E.coli at forming negative supercoils. Not all organisms have 2 type II topoisomerases; in organisms with a single type II topoisomerase this enzyme also has to decatenate newly replicated chromosomes.</text>
</comment>
<dbReference type="CDD" id="cd03366">
    <property type="entry name" value="TOPRIM_TopoIIA_GyrB"/>
    <property type="match status" value="1"/>
</dbReference>
<dbReference type="PANTHER" id="PTHR45866">
    <property type="entry name" value="DNA GYRASE/TOPOISOMERASE SUBUNIT B"/>
    <property type="match status" value="1"/>
</dbReference>
<dbReference type="InterPro" id="IPR014721">
    <property type="entry name" value="Ribsml_uS5_D2-typ_fold_subgr"/>
</dbReference>
<comment type="subunit">
    <text evidence="13">Heterotetramer, composed of two GyrA and two GyrB chains. In the heterotetramer, GyrA contains the active site tyrosine that forms a transient covalent intermediate with DNA, while GyrB binds cofactors and catalyzes ATP hydrolysis.</text>
</comment>
<dbReference type="Pfam" id="PF02518">
    <property type="entry name" value="HATPase_c"/>
    <property type="match status" value="1"/>
</dbReference>
<gene>
    <name evidence="13 15" type="primary">gyrB</name>
    <name evidence="15" type="ORF">GCM10010981_19810</name>
</gene>
<dbReference type="NCBIfam" id="NF011501">
    <property type="entry name" value="PRK14939.1"/>
    <property type="match status" value="1"/>
</dbReference>
<evidence type="ECO:0000259" key="14">
    <source>
        <dbReference type="PROSITE" id="PS50880"/>
    </source>
</evidence>
<accession>A0ABQ1FWB1</accession>
<dbReference type="InterPro" id="IPR013759">
    <property type="entry name" value="Topo_IIA_B_C"/>
</dbReference>
<dbReference type="EC" id="5.6.2.2" evidence="3 13"/>
<name>A0ABQ1FWB1_9GAMM</name>
<dbReference type="InterPro" id="IPR002288">
    <property type="entry name" value="DNA_gyrase_B_C"/>
</dbReference>
<dbReference type="InterPro" id="IPR013760">
    <property type="entry name" value="Topo_IIA-like_dom_sf"/>
</dbReference>
<feature type="binding site" evidence="13">
    <location>
        <position position="498"/>
    </location>
    <ligand>
        <name>Mg(2+)</name>
        <dbReference type="ChEBI" id="CHEBI:18420"/>
        <label>1</label>
        <note>catalytic</note>
    </ligand>
</feature>
<evidence type="ECO:0000256" key="13">
    <source>
        <dbReference type="HAMAP-Rule" id="MF_01898"/>
    </source>
</evidence>
<dbReference type="InterPro" id="IPR034160">
    <property type="entry name" value="TOPRIM_GyrB"/>
</dbReference>
<keyword evidence="10 13" id="KW-0799">Topoisomerase</keyword>
<dbReference type="SUPFAM" id="SSF55874">
    <property type="entry name" value="ATPase domain of HSP90 chaperone/DNA topoisomerase II/histidine kinase"/>
    <property type="match status" value="1"/>
</dbReference>
<comment type="cofactor">
    <cofactor evidence="13">
        <name>Mg(2+)</name>
        <dbReference type="ChEBI" id="CHEBI:18420"/>
    </cofactor>
    <cofactor evidence="13">
        <name>Mn(2+)</name>
        <dbReference type="ChEBI" id="CHEBI:29035"/>
    </cofactor>
    <cofactor evidence="13">
        <name>Ca(2+)</name>
        <dbReference type="ChEBI" id="CHEBI:29108"/>
    </cofactor>
    <text evidence="13">Binds two Mg(2+) per subunit. The magnesium ions form salt bridges with both the protein and the DNA. Can also accept other divalent metal cations, such as Mn(2+) or Ca(2+).</text>
</comment>
<dbReference type="RefSeq" id="WP_188794032.1">
    <property type="nucleotide sequence ID" value="NZ_BMJA01000001.1"/>
</dbReference>
<dbReference type="InterPro" id="IPR006171">
    <property type="entry name" value="TOPRIM_dom"/>
</dbReference>
<feature type="domain" description="Toprim" evidence="14">
    <location>
        <begin position="418"/>
        <end position="533"/>
    </location>
</feature>
<dbReference type="InterPro" id="IPR000565">
    <property type="entry name" value="Topo_IIA_B"/>
</dbReference>